<reference evidence="2" key="2">
    <citation type="journal article" date="2021" name="Genome Biol. Evol.">
        <title>Developing a high-quality reference genome for a parasitic bivalve with doubly uniparental inheritance (Bivalvia: Unionida).</title>
        <authorList>
            <person name="Smith C.H."/>
        </authorList>
    </citation>
    <scope>NUCLEOTIDE SEQUENCE</scope>
    <source>
        <strain evidence="2">CHS0354</strain>
        <tissue evidence="2">Mantle</tissue>
    </source>
</reference>
<evidence type="ECO:0000313" key="2">
    <source>
        <dbReference type="EMBL" id="KAK3603841.1"/>
    </source>
</evidence>
<proteinExistence type="predicted"/>
<protein>
    <submittedName>
        <fullName evidence="2">Uncharacterized protein</fullName>
    </submittedName>
</protein>
<feature type="region of interest" description="Disordered" evidence="1">
    <location>
        <begin position="58"/>
        <end position="84"/>
    </location>
</feature>
<keyword evidence="3" id="KW-1185">Reference proteome</keyword>
<feature type="non-terminal residue" evidence="2">
    <location>
        <position position="84"/>
    </location>
</feature>
<name>A0AAE0W704_9BIVA</name>
<reference evidence="2" key="1">
    <citation type="journal article" date="2021" name="Genome Biol. Evol.">
        <title>A High-Quality Reference Genome for a Parasitic Bivalve with Doubly Uniparental Inheritance (Bivalvia: Unionida).</title>
        <authorList>
            <person name="Smith C.H."/>
        </authorList>
    </citation>
    <scope>NUCLEOTIDE SEQUENCE</scope>
    <source>
        <strain evidence="2">CHS0354</strain>
    </source>
</reference>
<comment type="caution">
    <text evidence="2">The sequence shown here is derived from an EMBL/GenBank/DDBJ whole genome shotgun (WGS) entry which is preliminary data.</text>
</comment>
<reference evidence="2" key="3">
    <citation type="submission" date="2023-05" db="EMBL/GenBank/DDBJ databases">
        <authorList>
            <person name="Smith C.H."/>
        </authorList>
    </citation>
    <scope>NUCLEOTIDE SEQUENCE</scope>
    <source>
        <strain evidence="2">CHS0354</strain>
        <tissue evidence="2">Mantle</tissue>
    </source>
</reference>
<sequence length="84" mass="9731">MRAQGYEIKHVYEIQNGGRNKYVLYPKDYTTPIFPDKDLIEVKWSRAMIREINPIVRDIEGSSRGGRTDHNKRASANLPTKRVA</sequence>
<feature type="compositionally biased region" description="Basic and acidic residues" evidence="1">
    <location>
        <begin position="58"/>
        <end position="72"/>
    </location>
</feature>
<organism evidence="2 3">
    <name type="scientific">Potamilus streckersoni</name>
    <dbReference type="NCBI Taxonomy" id="2493646"/>
    <lineage>
        <taxon>Eukaryota</taxon>
        <taxon>Metazoa</taxon>
        <taxon>Spiralia</taxon>
        <taxon>Lophotrochozoa</taxon>
        <taxon>Mollusca</taxon>
        <taxon>Bivalvia</taxon>
        <taxon>Autobranchia</taxon>
        <taxon>Heteroconchia</taxon>
        <taxon>Palaeoheterodonta</taxon>
        <taxon>Unionida</taxon>
        <taxon>Unionoidea</taxon>
        <taxon>Unionidae</taxon>
        <taxon>Ambleminae</taxon>
        <taxon>Lampsilini</taxon>
        <taxon>Potamilus</taxon>
    </lineage>
</organism>
<gene>
    <name evidence="2" type="ORF">CHS0354_042848</name>
</gene>
<dbReference type="AlphaFoldDB" id="A0AAE0W704"/>
<evidence type="ECO:0000313" key="3">
    <source>
        <dbReference type="Proteomes" id="UP001195483"/>
    </source>
</evidence>
<accession>A0AAE0W704</accession>
<evidence type="ECO:0000256" key="1">
    <source>
        <dbReference type="SAM" id="MobiDB-lite"/>
    </source>
</evidence>
<dbReference type="EMBL" id="JAEAOA010002358">
    <property type="protein sequence ID" value="KAK3603841.1"/>
    <property type="molecule type" value="Genomic_DNA"/>
</dbReference>
<dbReference type="Proteomes" id="UP001195483">
    <property type="component" value="Unassembled WGS sequence"/>
</dbReference>